<feature type="compositionally biased region" description="Basic and acidic residues" evidence="1">
    <location>
        <begin position="85"/>
        <end position="99"/>
    </location>
</feature>
<evidence type="ECO:0000313" key="2">
    <source>
        <dbReference type="EMBL" id="KAL2271439.1"/>
    </source>
</evidence>
<keyword evidence="3" id="KW-1185">Reference proteome</keyword>
<feature type="compositionally biased region" description="Basic and acidic residues" evidence="1">
    <location>
        <begin position="327"/>
        <end position="338"/>
    </location>
</feature>
<feature type="compositionally biased region" description="Acidic residues" evidence="1">
    <location>
        <begin position="906"/>
        <end position="926"/>
    </location>
</feature>
<feature type="compositionally biased region" description="Polar residues" evidence="1">
    <location>
        <begin position="375"/>
        <end position="393"/>
    </location>
</feature>
<proteinExistence type="predicted"/>
<feature type="region of interest" description="Disordered" evidence="1">
    <location>
        <begin position="237"/>
        <end position="269"/>
    </location>
</feature>
<feature type="compositionally biased region" description="Basic residues" evidence="1">
    <location>
        <begin position="502"/>
        <end position="517"/>
    </location>
</feature>
<feature type="region of interest" description="Disordered" evidence="1">
    <location>
        <begin position="437"/>
        <end position="525"/>
    </location>
</feature>
<feature type="compositionally biased region" description="Basic residues" evidence="1">
    <location>
        <begin position="72"/>
        <end position="84"/>
    </location>
</feature>
<feature type="region of interest" description="Disordered" evidence="1">
    <location>
        <begin position="712"/>
        <end position="804"/>
    </location>
</feature>
<feature type="compositionally biased region" description="Basic residues" evidence="1">
    <location>
        <begin position="475"/>
        <end position="484"/>
    </location>
</feature>
<feature type="compositionally biased region" description="Low complexity" evidence="1">
    <location>
        <begin position="737"/>
        <end position="778"/>
    </location>
</feature>
<feature type="compositionally biased region" description="Polar residues" evidence="1">
    <location>
        <begin position="242"/>
        <end position="267"/>
    </location>
</feature>
<feature type="region of interest" description="Disordered" evidence="1">
    <location>
        <begin position="370"/>
        <end position="425"/>
    </location>
</feature>
<feature type="region of interest" description="Disordered" evidence="1">
    <location>
        <begin position="645"/>
        <end position="665"/>
    </location>
</feature>
<gene>
    <name evidence="2" type="ORF">VTJ83DRAFT_810</name>
</gene>
<feature type="region of interest" description="Disordered" evidence="1">
    <location>
        <begin position="1"/>
        <end position="198"/>
    </location>
</feature>
<sequence length="941" mass="102265">MIDLTGEDPEPPPRSSTDNPPGARRSRHGEHRDRARSRKSRQASSRHERESRAPAPSTSHPGQPDMVCLGSKGRRTSTARSSRRPGKESRESRHREKQERKARKERKERKRLERHLRSTGQISHARESSRGHVANGPSHQKTPGLDKTAQARAPAPTASPASAPAASAPLTPTPVVPSSRLSQDAIPQEKPRSQEGLYVREGAAYDQRYSSLVGIHAIASSRAKQTTATSVATAVRNHQSRLEGSSTRGQTSPHGQGQTRSQNQPSQGLVVIRPAPLYKLFGLDRAAALLPGGGGRGSHRAIARGPMDHDSSQAGRSRPLMTAAESAEARREARRLTRESIGTTTGGRGSIGAEQRDDAELMRSLNAKAPEKRTTQVTSTLPTAVSRNNKNMTPLQRRLFLRRPPMPPTHGASQPNNSLAGPNLFVPPKALLSALLHRRRRPERPSTPSTRSGKTVPPPYTLCIAPSPSCLAHPHPTRTARTQKKQTFENDTSDGSDSGRPAHGRPHRSRRKLKKNPSPKGVAGKSWCLLGRGRAAAYDRRLRRAAEVLPWFGGHPPHDPHAHGHHYDGYSAATSAALALPAPKPALKPAPAEEMMTDAKENDEEEEEPRFYAGRIDHANGKIQIVWVAEEVRDLGCFAMPATAAAKPSRGGKRGGGGGVAAASQANKRVKIDKDGARIYTRKRYDAWATVYYGPYGPGAHRRRNYAHQARTFEEDDNSSSNNGDTTAGDAEDGAEETTPSSSSPTTTTATTGPEISTPDTSIPNSSISSTSISDATPSRPPPANNDNVNVNDNDDDDDAPEWSRKLHGTYTTLRDANRAALGAFLDLARPRSAYVDDVNAFRERTCPEAKRRFRSEGFGRPGCAAPAQIEMDVGPEDRDRWGFRKVVVEVAVSDLRGPVELGDMVVEDEEDERNQEEKEEDEEEGVGGNVVEDSEVSEEE</sequence>
<feature type="compositionally biased region" description="Acidic residues" evidence="1">
    <location>
        <begin position="1"/>
        <end position="10"/>
    </location>
</feature>
<feature type="compositionally biased region" description="Low complexity" evidence="1">
    <location>
        <begin position="153"/>
        <end position="170"/>
    </location>
</feature>
<dbReference type="Proteomes" id="UP001600064">
    <property type="component" value="Unassembled WGS sequence"/>
</dbReference>
<feature type="region of interest" description="Disordered" evidence="1">
    <location>
        <begin position="901"/>
        <end position="941"/>
    </location>
</feature>
<protein>
    <submittedName>
        <fullName evidence="2">Uncharacterized protein</fullName>
    </submittedName>
</protein>
<organism evidence="2 3">
    <name type="scientific">Remersonia thermophila</name>
    <dbReference type="NCBI Taxonomy" id="72144"/>
    <lineage>
        <taxon>Eukaryota</taxon>
        <taxon>Fungi</taxon>
        <taxon>Dikarya</taxon>
        <taxon>Ascomycota</taxon>
        <taxon>Pezizomycotina</taxon>
        <taxon>Sordariomycetes</taxon>
        <taxon>Sordariomycetidae</taxon>
        <taxon>Sordariales</taxon>
        <taxon>Sordariales incertae sedis</taxon>
        <taxon>Remersonia</taxon>
    </lineage>
</organism>
<feature type="compositionally biased region" description="Polar residues" evidence="1">
    <location>
        <begin position="411"/>
        <end position="420"/>
    </location>
</feature>
<dbReference type="EMBL" id="JAZGUE010000001">
    <property type="protein sequence ID" value="KAL2271439.1"/>
    <property type="molecule type" value="Genomic_DNA"/>
</dbReference>
<accession>A0ABR4DPL8</accession>
<feature type="compositionally biased region" description="Basic residues" evidence="1">
    <location>
        <begin position="100"/>
        <end position="114"/>
    </location>
</feature>
<feature type="region of interest" description="Disordered" evidence="1">
    <location>
        <begin position="293"/>
        <end position="355"/>
    </location>
</feature>
<evidence type="ECO:0000256" key="1">
    <source>
        <dbReference type="SAM" id="MobiDB-lite"/>
    </source>
</evidence>
<feature type="compositionally biased region" description="Basic residues" evidence="1">
    <location>
        <begin position="24"/>
        <end position="41"/>
    </location>
</feature>
<dbReference type="RefSeq" id="XP_070870163.1">
    <property type="nucleotide sequence ID" value="XM_071014495.1"/>
</dbReference>
<name>A0ABR4DPL8_9PEZI</name>
<dbReference type="GeneID" id="98129139"/>
<reference evidence="2 3" key="1">
    <citation type="journal article" date="2024" name="Commun. Biol.">
        <title>Comparative genomic analysis of thermophilic fungi reveals convergent evolutionary adaptations and gene losses.</title>
        <authorList>
            <person name="Steindorff A.S."/>
            <person name="Aguilar-Pontes M.V."/>
            <person name="Robinson A.J."/>
            <person name="Andreopoulos B."/>
            <person name="LaButti K."/>
            <person name="Kuo A."/>
            <person name="Mondo S."/>
            <person name="Riley R."/>
            <person name="Otillar R."/>
            <person name="Haridas S."/>
            <person name="Lipzen A."/>
            <person name="Grimwood J."/>
            <person name="Schmutz J."/>
            <person name="Clum A."/>
            <person name="Reid I.D."/>
            <person name="Moisan M.C."/>
            <person name="Butler G."/>
            <person name="Nguyen T.T.M."/>
            <person name="Dewar K."/>
            <person name="Conant G."/>
            <person name="Drula E."/>
            <person name="Henrissat B."/>
            <person name="Hansel C."/>
            <person name="Singer S."/>
            <person name="Hutchinson M.I."/>
            <person name="de Vries R.P."/>
            <person name="Natvig D.O."/>
            <person name="Powell A.J."/>
            <person name="Tsang A."/>
            <person name="Grigoriev I.V."/>
        </authorList>
    </citation>
    <scope>NUCLEOTIDE SEQUENCE [LARGE SCALE GENOMIC DNA]</scope>
    <source>
        <strain evidence="2 3">ATCC 22073</strain>
    </source>
</reference>
<comment type="caution">
    <text evidence="2">The sequence shown here is derived from an EMBL/GenBank/DDBJ whole genome shotgun (WGS) entry which is preliminary data.</text>
</comment>
<evidence type="ECO:0000313" key="3">
    <source>
        <dbReference type="Proteomes" id="UP001600064"/>
    </source>
</evidence>